<evidence type="ECO:0000256" key="2">
    <source>
        <dbReference type="SAM" id="Phobius"/>
    </source>
</evidence>
<feature type="transmembrane region" description="Helical" evidence="2">
    <location>
        <begin position="69"/>
        <end position="90"/>
    </location>
</feature>
<feature type="transmembrane region" description="Helical" evidence="2">
    <location>
        <begin position="36"/>
        <end position="57"/>
    </location>
</feature>
<protein>
    <submittedName>
        <fullName evidence="3">Uncharacterized protein</fullName>
    </submittedName>
</protein>
<dbReference type="RefSeq" id="WP_149676972.1">
    <property type="nucleotide sequence ID" value="NZ_VTUZ01000130.1"/>
</dbReference>
<gene>
    <name evidence="3" type="ORF">FVF58_50905</name>
</gene>
<dbReference type="EMBL" id="VTUZ01000130">
    <property type="protein sequence ID" value="KAA0995544.1"/>
    <property type="molecule type" value="Genomic_DNA"/>
</dbReference>
<keyword evidence="2" id="KW-0812">Transmembrane</keyword>
<accession>A0A5B0FWI4</accession>
<sequence>MDSISARMDTASKINDHQPPLSGVRLDPGVVGRRSITSIKVLLFFAVIQSWLFAALTNHSGEELKMLRTLYVVVTLFILALGTPLAIASIKAHQACTDAIAMQVDAAGSGDTTKQKEIDAKMLQCRNKTRVAAVIADAWLSLLPGKS</sequence>
<evidence type="ECO:0000256" key="1">
    <source>
        <dbReference type="SAM" id="MobiDB-lite"/>
    </source>
</evidence>
<keyword evidence="2" id="KW-1133">Transmembrane helix</keyword>
<keyword evidence="4" id="KW-1185">Reference proteome</keyword>
<evidence type="ECO:0000313" key="4">
    <source>
        <dbReference type="Proteomes" id="UP000325273"/>
    </source>
</evidence>
<reference evidence="3 4" key="1">
    <citation type="submission" date="2019-08" db="EMBL/GenBank/DDBJ databases">
        <title>Paraburkholderia sp. DCY113.</title>
        <authorList>
            <person name="Kang J."/>
        </authorList>
    </citation>
    <scope>NUCLEOTIDE SEQUENCE [LARGE SCALE GENOMIC DNA]</scope>
    <source>
        <strain evidence="3 4">DCY113</strain>
    </source>
</reference>
<proteinExistence type="predicted"/>
<evidence type="ECO:0000313" key="3">
    <source>
        <dbReference type="EMBL" id="KAA0995544.1"/>
    </source>
</evidence>
<dbReference type="Proteomes" id="UP000325273">
    <property type="component" value="Unassembled WGS sequence"/>
</dbReference>
<name>A0A5B0FWI4_9BURK</name>
<dbReference type="AlphaFoldDB" id="A0A5B0FWI4"/>
<comment type="caution">
    <text evidence="3">The sequence shown here is derived from an EMBL/GenBank/DDBJ whole genome shotgun (WGS) entry which is preliminary data.</text>
</comment>
<feature type="region of interest" description="Disordered" evidence="1">
    <location>
        <begin position="1"/>
        <end position="20"/>
    </location>
</feature>
<organism evidence="3 4">
    <name type="scientific">Paraburkholderia panacisoli</name>
    <dbReference type="NCBI Taxonomy" id="2603818"/>
    <lineage>
        <taxon>Bacteria</taxon>
        <taxon>Pseudomonadati</taxon>
        <taxon>Pseudomonadota</taxon>
        <taxon>Betaproteobacteria</taxon>
        <taxon>Burkholderiales</taxon>
        <taxon>Burkholderiaceae</taxon>
        <taxon>Paraburkholderia</taxon>
    </lineage>
</organism>
<keyword evidence="2" id="KW-0472">Membrane</keyword>